<dbReference type="PANTHER" id="PTHR45749">
    <property type="match status" value="1"/>
</dbReference>
<dbReference type="KEGG" id="xla:121397627"/>
<evidence type="ECO:0000313" key="2">
    <source>
        <dbReference type="Proteomes" id="UP000186698"/>
    </source>
</evidence>
<dbReference type="OrthoDB" id="10062065at2759"/>
<dbReference type="Pfam" id="PF14291">
    <property type="entry name" value="DUF4371"/>
    <property type="match status" value="1"/>
</dbReference>
<accession>A0A8J1LN50</accession>
<feature type="domain" description="DUF4371" evidence="1">
    <location>
        <begin position="171"/>
        <end position="361"/>
    </location>
</feature>
<dbReference type="GeneID" id="121397627"/>
<organism evidence="2 3">
    <name type="scientific">Xenopus laevis</name>
    <name type="common">African clawed frog</name>
    <dbReference type="NCBI Taxonomy" id="8355"/>
    <lineage>
        <taxon>Eukaryota</taxon>
        <taxon>Metazoa</taxon>
        <taxon>Chordata</taxon>
        <taxon>Craniata</taxon>
        <taxon>Vertebrata</taxon>
        <taxon>Euteleostomi</taxon>
        <taxon>Amphibia</taxon>
        <taxon>Batrachia</taxon>
        <taxon>Anura</taxon>
        <taxon>Pipoidea</taxon>
        <taxon>Pipidae</taxon>
        <taxon>Xenopodinae</taxon>
        <taxon>Xenopus</taxon>
        <taxon>Xenopus</taxon>
    </lineage>
</organism>
<sequence>METYFEKARRVDLDVIPEKVESSESPCSLYPLRITDITEETSDDEDISTELADNSSSMTTAEVTEKQPCEEISSPLTSLSLFESKSLEEDLHFSSDPVDWDKQDKKLKDFLEIHACYLYSGICKLAHERYNDWKNASIRLNEHEESKFHKDCYLWMQNRAKICDRVDQFFLEKQNQEIEYWRNVLKRVVTAVKMLSSRGLPFRGTNEKFGSLTNGNYLMLLEAIAGHDPFLAEHIKKYGNISSGSTSYLYKSVCYELIYIVISSVFEVIINEAKQAKYYSISVDSTPDVSHTDLLAFIFYYVRNKGIPKERFIKFISNVRHKAEHLFSAVMDTLKEYHIDIMDCRGQSYDNASNMSGPYSGLQPRIKQIVSALPNMTIQQCL</sequence>
<keyword evidence="2" id="KW-1185">Reference proteome</keyword>
<dbReference type="AlphaFoldDB" id="A0A8J1LN50"/>
<dbReference type="RefSeq" id="XP_041430616.1">
    <property type="nucleotide sequence ID" value="XM_041574682.1"/>
</dbReference>
<dbReference type="Proteomes" id="UP000186698">
    <property type="component" value="Chromosome 8S"/>
</dbReference>
<reference evidence="3" key="1">
    <citation type="submission" date="2025-08" db="UniProtKB">
        <authorList>
            <consortium name="RefSeq"/>
        </authorList>
    </citation>
    <scope>IDENTIFICATION</scope>
    <source>
        <strain evidence="3">J_2021</strain>
        <tissue evidence="3">Erythrocytes</tissue>
    </source>
</reference>
<evidence type="ECO:0000259" key="1">
    <source>
        <dbReference type="Pfam" id="PF14291"/>
    </source>
</evidence>
<dbReference type="InterPro" id="IPR025398">
    <property type="entry name" value="DUF4371"/>
</dbReference>
<gene>
    <name evidence="3" type="primary">LOC121397627</name>
</gene>
<evidence type="ECO:0000313" key="3">
    <source>
        <dbReference type="RefSeq" id="XP_041430616.1"/>
    </source>
</evidence>
<protein>
    <submittedName>
        <fullName evidence="3">Zinc finger MYM-type protein 1-like</fullName>
    </submittedName>
</protein>
<dbReference type="PANTHER" id="PTHR45749:SF23">
    <property type="entry name" value="ZINC FINGER MYM-TYPE PROTEIN 1-LIKE"/>
    <property type="match status" value="1"/>
</dbReference>
<name>A0A8J1LN50_XENLA</name>
<proteinExistence type="predicted"/>